<reference evidence="2 3" key="1">
    <citation type="journal article" date="2012" name="Science">
        <title>The Paleozoic origin of enzymatic lignin decomposition reconstructed from 31 fungal genomes.</title>
        <authorList>
            <person name="Floudas D."/>
            <person name="Binder M."/>
            <person name="Riley R."/>
            <person name="Barry K."/>
            <person name="Blanchette R.A."/>
            <person name="Henrissat B."/>
            <person name="Martinez A.T."/>
            <person name="Otillar R."/>
            <person name="Spatafora J.W."/>
            <person name="Yadav J.S."/>
            <person name="Aerts A."/>
            <person name="Benoit I."/>
            <person name="Boyd A."/>
            <person name="Carlson A."/>
            <person name="Copeland A."/>
            <person name="Coutinho P.M."/>
            <person name="de Vries R.P."/>
            <person name="Ferreira P."/>
            <person name="Findley K."/>
            <person name="Foster B."/>
            <person name="Gaskell J."/>
            <person name="Glotzer D."/>
            <person name="Gorecki P."/>
            <person name="Heitman J."/>
            <person name="Hesse C."/>
            <person name="Hori C."/>
            <person name="Igarashi K."/>
            <person name="Jurgens J.A."/>
            <person name="Kallen N."/>
            <person name="Kersten P."/>
            <person name="Kohler A."/>
            <person name="Kuees U."/>
            <person name="Kumar T.K.A."/>
            <person name="Kuo A."/>
            <person name="LaButti K."/>
            <person name="Larrondo L.F."/>
            <person name="Lindquist E."/>
            <person name="Ling A."/>
            <person name="Lombard V."/>
            <person name="Lucas S."/>
            <person name="Lundell T."/>
            <person name="Martin R."/>
            <person name="McLaughlin D.J."/>
            <person name="Morgenstern I."/>
            <person name="Morin E."/>
            <person name="Murat C."/>
            <person name="Nagy L.G."/>
            <person name="Nolan M."/>
            <person name="Ohm R.A."/>
            <person name="Patyshakuliyeva A."/>
            <person name="Rokas A."/>
            <person name="Ruiz-Duenas F.J."/>
            <person name="Sabat G."/>
            <person name="Salamov A."/>
            <person name="Samejima M."/>
            <person name="Schmutz J."/>
            <person name="Slot J.C."/>
            <person name="St John F."/>
            <person name="Stenlid J."/>
            <person name="Sun H."/>
            <person name="Sun S."/>
            <person name="Syed K."/>
            <person name="Tsang A."/>
            <person name="Wiebenga A."/>
            <person name="Young D."/>
            <person name="Pisabarro A."/>
            <person name="Eastwood D.C."/>
            <person name="Martin F."/>
            <person name="Cullen D."/>
            <person name="Grigoriev I.V."/>
            <person name="Hibbett D.S."/>
        </authorList>
    </citation>
    <scope>NUCLEOTIDE SEQUENCE [LARGE SCALE GENOMIC DNA]</scope>
    <source>
        <strain evidence="2 3">MD-104</strain>
    </source>
</reference>
<dbReference type="PANTHER" id="PTHR45348">
    <property type="entry name" value="HYPOTHETICAL OXIDOREDUCTASE (EUROFUNG)"/>
    <property type="match status" value="1"/>
</dbReference>
<gene>
    <name evidence="2" type="ORF">WOLCODRAFT_99614</name>
</gene>
<dbReference type="Proteomes" id="UP000218811">
    <property type="component" value="Unassembled WGS sequence"/>
</dbReference>
<name>A0A2H3JFG7_WOLCO</name>
<dbReference type="Gene3D" id="3.90.180.10">
    <property type="entry name" value="Medium-chain alcohol dehydrogenases, catalytic domain"/>
    <property type="match status" value="1"/>
</dbReference>
<dbReference type="SUPFAM" id="SSF50129">
    <property type="entry name" value="GroES-like"/>
    <property type="match status" value="1"/>
</dbReference>
<sequence>MRAIITQLNKTVALEEVPVPTIADDEILVKTVAAAQNPTDWQYVYRVTNVGTIVGCDWSGHVVQVGQSVTTHAVGDHVAGFTHGSYYTDRGAYAEYVKASADLAWKVPPGTFSHEEAATMGCAFWTAVQGLFHPTRLGLVEPPNKVSKEEWLFVYGGSSSVGMFALQLAHVAGYKVVTVASPRNHELCKSLGADVVFDYKDPDVIAKIKDATHDSLHYAFDTICNLQTQSLTVNCFAPGPGKMVTIQPVEESAQVLREDVKARFTLIYTSLGRSFDFLGLHYPASPQDRAHMASFLRKVPELVSSVALKPNPVMVWEGGLNGVNDGLKFMKEGKNSGEKIVYRV</sequence>
<keyword evidence="3" id="KW-1185">Reference proteome</keyword>
<dbReference type="InterPro" id="IPR013154">
    <property type="entry name" value="ADH-like_N"/>
</dbReference>
<dbReference type="Pfam" id="PF08240">
    <property type="entry name" value="ADH_N"/>
    <property type="match status" value="1"/>
</dbReference>
<dbReference type="PANTHER" id="PTHR45348:SF2">
    <property type="entry name" value="ZINC-TYPE ALCOHOL DEHYDROGENASE-LIKE PROTEIN C2E1P3.01"/>
    <property type="match status" value="1"/>
</dbReference>
<dbReference type="SMART" id="SM00829">
    <property type="entry name" value="PKS_ER"/>
    <property type="match status" value="1"/>
</dbReference>
<dbReference type="OrthoDB" id="10257049at2759"/>
<accession>A0A2H3JFG7</accession>
<dbReference type="STRING" id="742152.A0A2H3JFG7"/>
<dbReference type="OMA" id="LTLMWAN"/>
<dbReference type="InterPro" id="IPR011032">
    <property type="entry name" value="GroES-like_sf"/>
</dbReference>
<dbReference type="SUPFAM" id="SSF51735">
    <property type="entry name" value="NAD(P)-binding Rossmann-fold domains"/>
    <property type="match status" value="1"/>
</dbReference>
<dbReference type="CDD" id="cd08249">
    <property type="entry name" value="enoyl_reductase_like"/>
    <property type="match status" value="1"/>
</dbReference>
<organism evidence="2 3">
    <name type="scientific">Wolfiporia cocos (strain MD-104)</name>
    <name type="common">Brown rot fungus</name>
    <dbReference type="NCBI Taxonomy" id="742152"/>
    <lineage>
        <taxon>Eukaryota</taxon>
        <taxon>Fungi</taxon>
        <taxon>Dikarya</taxon>
        <taxon>Basidiomycota</taxon>
        <taxon>Agaricomycotina</taxon>
        <taxon>Agaricomycetes</taxon>
        <taxon>Polyporales</taxon>
        <taxon>Phaeolaceae</taxon>
        <taxon>Wolfiporia</taxon>
    </lineage>
</organism>
<dbReference type="Pfam" id="PF00107">
    <property type="entry name" value="ADH_zinc_N"/>
    <property type="match status" value="1"/>
</dbReference>
<dbReference type="GO" id="GO:0016651">
    <property type="term" value="F:oxidoreductase activity, acting on NAD(P)H"/>
    <property type="evidence" value="ECO:0007669"/>
    <property type="project" value="InterPro"/>
</dbReference>
<dbReference type="InterPro" id="IPR013149">
    <property type="entry name" value="ADH-like_C"/>
</dbReference>
<dbReference type="InterPro" id="IPR036291">
    <property type="entry name" value="NAD(P)-bd_dom_sf"/>
</dbReference>
<protein>
    <submittedName>
        <fullName evidence="2">GroES-like protein</fullName>
    </submittedName>
</protein>
<dbReference type="InterPro" id="IPR047122">
    <property type="entry name" value="Trans-enoyl_RdTase-like"/>
</dbReference>
<dbReference type="EMBL" id="KB468113">
    <property type="protein sequence ID" value="PCH40956.1"/>
    <property type="molecule type" value="Genomic_DNA"/>
</dbReference>
<dbReference type="Gene3D" id="3.40.50.720">
    <property type="entry name" value="NAD(P)-binding Rossmann-like Domain"/>
    <property type="match status" value="1"/>
</dbReference>
<evidence type="ECO:0000259" key="1">
    <source>
        <dbReference type="SMART" id="SM00829"/>
    </source>
</evidence>
<proteinExistence type="predicted"/>
<dbReference type="InterPro" id="IPR020843">
    <property type="entry name" value="ER"/>
</dbReference>
<evidence type="ECO:0000313" key="2">
    <source>
        <dbReference type="EMBL" id="PCH40956.1"/>
    </source>
</evidence>
<evidence type="ECO:0000313" key="3">
    <source>
        <dbReference type="Proteomes" id="UP000218811"/>
    </source>
</evidence>
<dbReference type="AlphaFoldDB" id="A0A2H3JFG7"/>
<feature type="domain" description="Enoyl reductase (ER)" evidence="1">
    <location>
        <begin position="7"/>
        <end position="341"/>
    </location>
</feature>